<name>A0A1X3HBG8_9BRAD</name>
<sequence>MQCIDRHIEISVFLVQPGELGFEFARIFIGHVCGGRKTDRREIKAVDALWKLSSLRAVIASDLGLSRADLPRDISAVAPALRKRIDITDFPRVVPLLTLRYI</sequence>
<comment type="caution">
    <text evidence="1">The sequence shown here is derived from an EMBL/GenBank/DDBJ whole genome shotgun (WGS) entry which is preliminary data.</text>
</comment>
<reference evidence="1 2" key="1">
    <citation type="submission" date="2017-03" db="EMBL/GenBank/DDBJ databases">
        <title>Whole genome sequences of fourteen strains of Bradyrhizobium canariense and one strain of Bradyrhizobium japonicum isolated from Lupinus (Papilionoideae: Genisteae) species in Algeria.</title>
        <authorList>
            <person name="Crovadore J."/>
            <person name="Chekireb D."/>
            <person name="Brachmann A."/>
            <person name="Chablais R."/>
            <person name="Cochard B."/>
            <person name="Lefort F."/>
        </authorList>
    </citation>
    <scope>NUCLEOTIDE SEQUENCE [LARGE SCALE GENOMIC DNA]</scope>
    <source>
        <strain evidence="1 2">UBMA195</strain>
    </source>
</reference>
<proteinExistence type="predicted"/>
<evidence type="ECO:0000313" key="2">
    <source>
        <dbReference type="Proteomes" id="UP000193553"/>
    </source>
</evidence>
<accession>A0A1X3HBG8</accession>
<dbReference type="AlphaFoldDB" id="A0A1X3HBG8"/>
<protein>
    <submittedName>
        <fullName evidence="1">Uncharacterized protein</fullName>
    </submittedName>
</protein>
<dbReference type="Proteomes" id="UP000193553">
    <property type="component" value="Unassembled WGS sequence"/>
</dbReference>
<organism evidence="1 2">
    <name type="scientific">Bradyrhizobium canariense</name>
    <dbReference type="NCBI Taxonomy" id="255045"/>
    <lineage>
        <taxon>Bacteria</taxon>
        <taxon>Pseudomonadati</taxon>
        <taxon>Pseudomonadota</taxon>
        <taxon>Alphaproteobacteria</taxon>
        <taxon>Hyphomicrobiales</taxon>
        <taxon>Nitrobacteraceae</taxon>
        <taxon>Bradyrhizobium</taxon>
    </lineage>
</organism>
<gene>
    <name evidence="1" type="ORF">BSZ18_11540</name>
</gene>
<evidence type="ECO:0000313" key="1">
    <source>
        <dbReference type="EMBL" id="OSJ13407.1"/>
    </source>
</evidence>
<dbReference type="EMBL" id="NAFI01000163">
    <property type="protein sequence ID" value="OSJ13407.1"/>
    <property type="molecule type" value="Genomic_DNA"/>
</dbReference>